<keyword evidence="7" id="KW-0175">Coiled coil</keyword>
<dbReference type="InterPro" id="IPR038189">
    <property type="entry name" value="Cdc37_Hsp90-bd_sf"/>
</dbReference>
<dbReference type="SMART" id="SM01069">
    <property type="entry name" value="CDC37_C"/>
    <property type="match status" value="1"/>
</dbReference>
<organism evidence="11 12">
    <name type="scientific">Laodelphax striatellus</name>
    <name type="common">Small brown planthopper</name>
    <name type="synonym">Delphax striatella</name>
    <dbReference type="NCBI Taxonomy" id="195883"/>
    <lineage>
        <taxon>Eukaryota</taxon>
        <taxon>Metazoa</taxon>
        <taxon>Ecdysozoa</taxon>
        <taxon>Arthropoda</taxon>
        <taxon>Hexapoda</taxon>
        <taxon>Insecta</taxon>
        <taxon>Pterygota</taxon>
        <taxon>Neoptera</taxon>
        <taxon>Paraneoptera</taxon>
        <taxon>Hemiptera</taxon>
        <taxon>Auchenorrhyncha</taxon>
        <taxon>Fulgoroidea</taxon>
        <taxon>Delphacidae</taxon>
        <taxon>Criomorphinae</taxon>
        <taxon>Laodelphax</taxon>
    </lineage>
</organism>
<evidence type="ECO:0000313" key="11">
    <source>
        <dbReference type="EMBL" id="RZF37324.1"/>
    </source>
</evidence>
<evidence type="ECO:0000256" key="1">
    <source>
        <dbReference type="ARBA" id="ARBA00004496"/>
    </source>
</evidence>
<dbReference type="AlphaFoldDB" id="A0A482WUZ0"/>
<evidence type="ECO:0000259" key="8">
    <source>
        <dbReference type="SMART" id="SM01069"/>
    </source>
</evidence>
<evidence type="ECO:0000259" key="10">
    <source>
        <dbReference type="SMART" id="SM01071"/>
    </source>
</evidence>
<dbReference type="SMART" id="SM01070">
    <property type="entry name" value="CDC37_M"/>
    <property type="match status" value="1"/>
</dbReference>
<reference evidence="11 12" key="1">
    <citation type="journal article" date="2017" name="Gigascience">
        <title>Genome sequence of the small brown planthopper, Laodelphax striatellus.</title>
        <authorList>
            <person name="Zhu J."/>
            <person name="Jiang F."/>
            <person name="Wang X."/>
            <person name="Yang P."/>
            <person name="Bao Y."/>
            <person name="Zhao W."/>
            <person name="Wang W."/>
            <person name="Lu H."/>
            <person name="Wang Q."/>
            <person name="Cui N."/>
            <person name="Li J."/>
            <person name="Chen X."/>
            <person name="Luo L."/>
            <person name="Yu J."/>
            <person name="Kang L."/>
            <person name="Cui F."/>
        </authorList>
    </citation>
    <scope>NUCLEOTIDE SEQUENCE [LARGE SCALE GENOMIC DNA]</scope>
    <source>
        <strain evidence="11">Lst14</strain>
    </source>
</reference>
<sequence length="370" mass="42715">MESICVLSVSMFQLLQISDDEDETHPNVDTPSLFRMRHRARIERMEKHQREKEEFEKLKQVNKQKILSTKKKILETEKQGGDVTELRKALDQLKVEAENLKEQEKDLSQKEKVTPWNVDTISKPGFSRTVVNKKPEKKPEEENVTDAEWEERMEVFIKENEKIVMKFGMLQKYNDSKQYLLEHPHLVCEDTASYLVIWSIKLEMEEKTNLVRHIAHQSVCITFILKLSKQLEVDPRACVDAFFSKIQVADPEFKQVFNEEVEALIERVQKCAKEKVFKMAMEQEELRLGPGALDPFQVYQSLPDSLKACLLSQNTALLHKTLEKLPAEDAIYHMQRLMDSGLLAPKAEHKAATTTAADDAISSSSVKKVD</sequence>
<comment type="caution">
    <text evidence="11">The sequence shown here is derived from an EMBL/GenBank/DDBJ whole genome shotgun (WGS) entry which is preliminary data.</text>
</comment>
<evidence type="ECO:0000256" key="3">
    <source>
        <dbReference type="ARBA" id="ARBA00020496"/>
    </source>
</evidence>
<feature type="domain" description="Cdc37 C-terminal" evidence="8">
    <location>
        <begin position="287"/>
        <end position="363"/>
    </location>
</feature>
<gene>
    <name evidence="11" type="ORF">LSTR_LSTR005656</name>
</gene>
<dbReference type="InterPro" id="IPR004918">
    <property type="entry name" value="Cdc37"/>
</dbReference>
<protein>
    <recommendedName>
        <fullName evidence="3">Hsp90 co-chaperone Cdc37</fullName>
    </recommendedName>
    <alternativeName>
        <fullName evidence="6">Hsp90 chaperone protein kinase-targeting subunit</fullName>
    </alternativeName>
</protein>
<dbReference type="GO" id="GO:0051087">
    <property type="term" value="F:protein-folding chaperone binding"/>
    <property type="evidence" value="ECO:0007669"/>
    <property type="project" value="TreeGrafter"/>
</dbReference>
<dbReference type="SUPFAM" id="SSF101391">
    <property type="entry name" value="Hsp90 co-chaperone CDC37"/>
    <property type="match status" value="1"/>
</dbReference>
<evidence type="ECO:0000256" key="6">
    <source>
        <dbReference type="ARBA" id="ARBA00031396"/>
    </source>
</evidence>
<evidence type="ECO:0000313" key="12">
    <source>
        <dbReference type="Proteomes" id="UP000291343"/>
    </source>
</evidence>
<dbReference type="GO" id="GO:0019901">
    <property type="term" value="F:protein kinase binding"/>
    <property type="evidence" value="ECO:0007669"/>
    <property type="project" value="InterPro"/>
</dbReference>
<feature type="coiled-coil region" evidence="7">
    <location>
        <begin position="45"/>
        <end position="113"/>
    </location>
</feature>
<dbReference type="OrthoDB" id="440202at2759"/>
<dbReference type="SMR" id="A0A482WUZ0"/>
<dbReference type="Proteomes" id="UP000291343">
    <property type="component" value="Unassembled WGS sequence"/>
</dbReference>
<evidence type="ECO:0000256" key="5">
    <source>
        <dbReference type="ARBA" id="ARBA00023186"/>
    </source>
</evidence>
<dbReference type="InterPro" id="IPR013855">
    <property type="entry name" value="Cdc37_N_dom"/>
</dbReference>
<dbReference type="InParanoid" id="A0A482WUZ0"/>
<comment type="subcellular location">
    <subcellularLocation>
        <location evidence="1">Cytoplasm</location>
    </subcellularLocation>
</comment>
<comment type="similarity">
    <text evidence="2">Belongs to the CDC37 family.</text>
</comment>
<dbReference type="FunFam" id="1.20.58.610:FF:000001">
    <property type="entry name" value="Hsp90 co-chaperone Cdc37-like 1"/>
    <property type="match status" value="1"/>
</dbReference>
<feature type="domain" description="Cdc37 N-terminal" evidence="10">
    <location>
        <begin position="15"/>
        <end position="129"/>
    </location>
</feature>
<dbReference type="GO" id="GO:0006457">
    <property type="term" value="P:protein folding"/>
    <property type="evidence" value="ECO:0007669"/>
    <property type="project" value="TreeGrafter"/>
</dbReference>
<dbReference type="InterPro" id="IPR013874">
    <property type="entry name" value="Cdc37_Hsp90-bd"/>
</dbReference>
<dbReference type="Gene3D" id="1.20.58.610">
    <property type="entry name" value="Cdc37, Hsp90 binding domain"/>
    <property type="match status" value="1"/>
</dbReference>
<keyword evidence="12" id="KW-1185">Reference proteome</keyword>
<dbReference type="GO" id="GO:0005737">
    <property type="term" value="C:cytoplasm"/>
    <property type="evidence" value="ECO:0007669"/>
    <property type="project" value="UniProtKB-SubCell"/>
</dbReference>
<keyword evidence="4" id="KW-0963">Cytoplasm</keyword>
<dbReference type="EMBL" id="QKKF02024710">
    <property type="protein sequence ID" value="RZF37324.1"/>
    <property type="molecule type" value="Genomic_DNA"/>
</dbReference>
<name>A0A482WUZ0_LAOST</name>
<dbReference type="Pfam" id="PF03234">
    <property type="entry name" value="CDC37_N"/>
    <property type="match status" value="1"/>
</dbReference>
<dbReference type="FunCoup" id="A0A482WUZ0">
    <property type="interactions" value="1934"/>
</dbReference>
<feature type="domain" description="Cdc37 Hsp90 binding" evidence="9">
    <location>
        <begin position="122"/>
        <end position="287"/>
    </location>
</feature>
<keyword evidence="5" id="KW-0143">Chaperone</keyword>
<dbReference type="PANTHER" id="PTHR12800">
    <property type="entry name" value="CDC37-RELATED"/>
    <property type="match status" value="1"/>
</dbReference>
<dbReference type="GO" id="GO:0031072">
    <property type="term" value="F:heat shock protein binding"/>
    <property type="evidence" value="ECO:0007669"/>
    <property type="project" value="TreeGrafter"/>
</dbReference>
<evidence type="ECO:0000256" key="7">
    <source>
        <dbReference type="SAM" id="Coils"/>
    </source>
</evidence>
<evidence type="ECO:0000256" key="2">
    <source>
        <dbReference type="ARBA" id="ARBA00006222"/>
    </source>
</evidence>
<dbReference type="GO" id="GO:0051082">
    <property type="term" value="F:unfolded protein binding"/>
    <property type="evidence" value="ECO:0007669"/>
    <property type="project" value="TreeGrafter"/>
</dbReference>
<dbReference type="GO" id="GO:0050821">
    <property type="term" value="P:protein stabilization"/>
    <property type="evidence" value="ECO:0007669"/>
    <property type="project" value="TreeGrafter"/>
</dbReference>
<proteinExistence type="inferred from homology"/>
<dbReference type="Pfam" id="PF08564">
    <property type="entry name" value="CDC37_C"/>
    <property type="match status" value="1"/>
</dbReference>
<evidence type="ECO:0000256" key="4">
    <source>
        <dbReference type="ARBA" id="ARBA00022490"/>
    </source>
</evidence>
<dbReference type="Gene3D" id="6.10.140.250">
    <property type="match status" value="1"/>
</dbReference>
<accession>A0A482WUZ0</accession>
<dbReference type="SMART" id="SM01071">
    <property type="entry name" value="CDC37_N"/>
    <property type="match status" value="1"/>
</dbReference>
<evidence type="ECO:0000259" key="9">
    <source>
        <dbReference type="SMART" id="SM01070"/>
    </source>
</evidence>
<dbReference type="PANTHER" id="PTHR12800:SF4">
    <property type="entry name" value="HSP90 CO-CHAPERONE CDC37"/>
    <property type="match status" value="1"/>
</dbReference>
<dbReference type="Pfam" id="PF08565">
    <property type="entry name" value="CDC37_M"/>
    <property type="match status" value="1"/>
</dbReference>
<dbReference type="InterPro" id="IPR013873">
    <property type="entry name" value="Cdc37_C"/>
</dbReference>
<dbReference type="STRING" id="195883.A0A482WUZ0"/>